<gene>
    <name evidence="2" type="ORF">GWK08_04530</name>
</gene>
<feature type="chain" id="PRO_5026825467" description="BclA C-terminal domain-containing protein" evidence="1">
    <location>
        <begin position="28"/>
        <end position="247"/>
    </location>
</feature>
<dbReference type="RefSeq" id="WP_163605707.1">
    <property type="nucleotide sequence ID" value="NZ_JAABOO010000001.1"/>
</dbReference>
<keyword evidence="3" id="KW-1185">Reference proteome</keyword>
<accession>A0A6P0UHF2</accession>
<evidence type="ECO:0000313" key="3">
    <source>
        <dbReference type="Proteomes" id="UP000468581"/>
    </source>
</evidence>
<sequence>MTTNNLFSKGVAVCAFLLVFNLQLVSAQVGIGTNTPDASSALDVTSTTAGVLFPRLTTAQRDAIPGPVNGLIIFNTDTDAFEYYYADAPTPLWVSLKSSLSVKYNSTDTTIDFSGTVGTVTNVPLFSNLILNDDTTLFNVQSTTSIQIAEAGRYRISFHLYFNGNVQLRGGIFVNGVMQGTPTTSTGNNLDLFFGVTANSSAHMSEILTLSANDVITIAFGSNLSNGTANLTTLNTRNSTVQIEKIN</sequence>
<proteinExistence type="predicted"/>
<dbReference type="AlphaFoldDB" id="A0A6P0UHF2"/>
<feature type="signal peptide" evidence="1">
    <location>
        <begin position="1"/>
        <end position="27"/>
    </location>
</feature>
<evidence type="ECO:0008006" key="4">
    <source>
        <dbReference type="Google" id="ProtNLM"/>
    </source>
</evidence>
<protein>
    <recommendedName>
        <fullName evidence="4">BclA C-terminal domain-containing protein</fullName>
    </recommendedName>
</protein>
<organism evidence="2 3">
    <name type="scientific">Leptobacterium flavescens</name>
    <dbReference type="NCBI Taxonomy" id="472055"/>
    <lineage>
        <taxon>Bacteria</taxon>
        <taxon>Pseudomonadati</taxon>
        <taxon>Bacteroidota</taxon>
        <taxon>Flavobacteriia</taxon>
        <taxon>Flavobacteriales</taxon>
        <taxon>Flavobacteriaceae</taxon>
        <taxon>Leptobacterium</taxon>
    </lineage>
</organism>
<reference evidence="2 3" key="1">
    <citation type="submission" date="2020-01" db="EMBL/GenBank/DDBJ databases">
        <title>Leptobacterium flavescens.</title>
        <authorList>
            <person name="Wang G."/>
        </authorList>
    </citation>
    <scope>NUCLEOTIDE SEQUENCE [LARGE SCALE GENOMIC DNA]</scope>
    <source>
        <strain evidence="2 3">KCTC 22160</strain>
    </source>
</reference>
<dbReference type="Proteomes" id="UP000468581">
    <property type="component" value="Unassembled WGS sequence"/>
</dbReference>
<dbReference type="EMBL" id="JAABOO010000001">
    <property type="protein sequence ID" value="NER12695.1"/>
    <property type="molecule type" value="Genomic_DNA"/>
</dbReference>
<keyword evidence="1" id="KW-0732">Signal</keyword>
<evidence type="ECO:0000256" key="1">
    <source>
        <dbReference type="SAM" id="SignalP"/>
    </source>
</evidence>
<name>A0A6P0UHF2_9FLAO</name>
<comment type="caution">
    <text evidence="2">The sequence shown here is derived from an EMBL/GenBank/DDBJ whole genome shotgun (WGS) entry which is preliminary data.</text>
</comment>
<evidence type="ECO:0000313" key="2">
    <source>
        <dbReference type="EMBL" id="NER12695.1"/>
    </source>
</evidence>